<keyword evidence="1" id="KW-0812">Transmembrane</keyword>
<keyword evidence="4" id="KW-1185">Reference proteome</keyword>
<dbReference type="InterPro" id="IPR032790">
    <property type="entry name" value="GDE_C"/>
</dbReference>
<dbReference type="GO" id="GO:0005980">
    <property type="term" value="P:glycogen catabolic process"/>
    <property type="evidence" value="ECO:0007669"/>
    <property type="project" value="InterPro"/>
</dbReference>
<proteinExistence type="predicted"/>
<dbReference type="PANTHER" id="PTHR10569">
    <property type="entry name" value="GLYCOGEN DEBRANCHING ENZYME"/>
    <property type="match status" value="1"/>
</dbReference>
<accession>D6X0Q2</accession>
<evidence type="ECO:0000256" key="1">
    <source>
        <dbReference type="SAM" id="Phobius"/>
    </source>
</evidence>
<reference evidence="3 4" key="1">
    <citation type="journal article" date="2008" name="Nature">
        <title>The genome of the model beetle and pest Tribolium castaneum.</title>
        <authorList>
            <consortium name="Tribolium Genome Sequencing Consortium"/>
            <person name="Richards S."/>
            <person name="Gibbs R.A."/>
            <person name="Weinstock G.M."/>
            <person name="Brown S.J."/>
            <person name="Denell R."/>
            <person name="Beeman R.W."/>
            <person name="Gibbs R."/>
            <person name="Beeman R.W."/>
            <person name="Brown S.J."/>
            <person name="Bucher G."/>
            <person name="Friedrich M."/>
            <person name="Grimmelikhuijzen C.J."/>
            <person name="Klingler M."/>
            <person name="Lorenzen M."/>
            <person name="Richards S."/>
            <person name="Roth S."/>
            <person name="Schroder R."/>
            <person name="Tautz D."/>
            <person name="Zdobnov E.M."/>
            <person name="Muzny D."/>
            <person name="Gibbs R.A."/>
            <person name="Weinstock G.M."/>
            <person name="Attaway T."/>
            <person name="Bell S."/>
            <person name="Buhay C.J."/>
            <person name="Chandrabose M.N."/>
            <person name="Chavez D."/>
            <person name="Clerk-Blankenburg K.P."/>
            <person name="Cree A."/>
            <person name="Dao M."/>
            <person name="Davis C."/>
            <person name="Chacko J."/>
            <person name="Dinh H."/>
            <person name="Dugan-Rocha S."/>
            <person name="Fowler G."/>
            <person name="Garner T.T."/>
            <person name="Garnes J."/>
            <person name="Gnirke A."/>
            <person name="Hawes A."/>
            <person name="Hernandez J."/>
            <person name="Hines S."/>
            <person name="Holder M."/>
            <person name="Hume J."/>
            <person name="Jhangiani S.N."/>
            <person name="Joshi V."/>
            <person name="Khan Z.M."/>
            <person name="Jackson L."/>
            <person name="Kovar C."/>
            <person name="Kowis A."/>
            <person name="Lee S."/>
            <person name="Lewis L.R."/>
            <person name="Margolis J."/>
            <person name="Morgan M."/>
            <person name="Nazareth L.V."/>
            <person name="Nguyen N."/>
            <person name="Okwuonu G."/>
            <person name="Parker D."/>
            <person name="Richards S."/>
            <person name="Ruiz S.J."/>
            <person name="Santibanez J."/>
            <person name="Savard J."/>
            <person name="Scherer S.E."/>
            <person name="Schneider B."/>
            <person name="Sodergren E."/>
            <person name="Tautz D."/>
            <person name="Vattahil S."/>
            <person name="Villasana D."/>
            <person name="White C.S."/>
            <person name="Wright R."/>
            <person name="Park Y."/>
            <person name="Beeman R.W."/>
            <person name="Lord J."/>
            <person name="Oppert B."/>
            <person name="Lorenzen M."/>
            <person name="Brown S."/>
            <person name="Wang L."/>
            <person name="Savard J."/>
            <person name="Tautz D."/>
            <person name="Richards S."/>
            <person name="Weinstock G."/>
            <person name="Gibbs R.A."/>
            <person name="Liu Y."/>
            <person name="Worley K."/>
            <person name="Weinstock G."/>
            <person name="Elsik C.G."/>
            <person name="Reese J.T."/>
            <person name="Elhaik E."/>
            <person name="Landan G."/>
            <person name="Graur D."/>
            <person name="Arensburger P."/>
            <person name="Atkinson P."/>
            <person name="Beeman R.W."/>
            <person name="Beidler J."/>
            <person name="Brown S.J."/>
            <person name="Demuth J.P."/>
            <person name="Drury D.W."/>
            <person name="Du Y.Z."/>
            <person name="Fujiwara H."/>
            <person name="Lorenzen M."/>
            <person name="Maselli V."/>
            <person name="Osanai M."/>
            <person name="Park Y."/>
            <person name="Robertson H.M."/>
            <person name="Tu Z."/>
            <person name="Wang J.J."/>
            <person name="Wang S."/>
            <person name="Richards S."/>
            <person name="Song H."/>
            <person name="Zhang L."/>
            <person name="Sodergren E."/>
            <person name="Werner D."/>
            <person name="Stanke M."/>
            <person name="Morgenstern B."/>
            <person name="Solovyev V."/>
            <person name="Kosarev P."/>
            <person name="Brown G."/>
            <person name="Chen H.C."/>
            <person name="Ermolaeva O."/>
            <person name="Hlavina W."/>
            <person name="Kapustin Y."/>
            <person name="Kiryutin B."/>
            <person name="Kitts P."/>
            <person name="Maglott D."/>
            <person name="Pruitt K."/>
            <person name="Sapojnikov V."/>
            <person name="Souvorov A."/>
            <person name="Mackey A.J."/>
            <person name="Waterhouse R.M."/>
            <person name="Wyder S."/>
            <person name="Zdobnov E.M."/>
            <person name="Zdobnov E.M."/>
            <person name="Wyder S."/>
            <person name="Kriventseva E.V."/>
            <person name="Kadowaki T."/>
            <person name="Bork P."/>
            <person name="Aranda M."/>
            <person name="Bao R."/>
            <person name="Beermann A."/>
            <person name="Berns N."/>
            <person name="Bolognesi R."/>
            <person name="Bonneton F."/>
            <person name="Bopp D."/>
            <person name="Brown S.J."/>
            <person name="Bucher G."/>
            <person name="Butts T."/>
            <person name="Chaumot A."/>
            <person name="Denell R.E."/>
            <person name="Ferrier D.E."/>
            <person name="Friedrich M."/>
            <person name="Gordon C.M."/>
            <person name="Jindra M."/>
            <person name="Klingler M."/>
            <person name="Lan Q."/>
            <person name="Lattorff H.M."/>
            <person name="Laudet V."/>
            <person name="von Levetsow C."/>
            <person name="Liu Z."/>
            <person name="Lutz R."/>
            <person name="Lynch J.A."/>
            <person name="da Fonseca R.N."/>
            <person name="Posnien N."/>
            <person name="Reuter R."/>
            <person name="Roth S."/>
            <person name="Savard J."/>
            <person name="Schinko J.B."/>
            <person name="Schmitt C."/>
            <person name="Schoppmeier M."/>
            <person name="Schroder R."/>
            <person name="Shippy T.D."/>
            <person name="Simonnet F."/>
            <person name="Marques-Souza H."/>
            <person name="Tautz D."/>
            <person name="Tomoyasu Y."/>
            <person name="Trauner J."/>
            <person name="Van der Zee M."/>
            <person name="Vervoort M."/>
            <person name="Wittkopp N."/>
            <person name="Wimmer E.A."/>
            <person name="Yang X."/>
            <person name="Jones A.K."/>
            <person name="Sattelle D.B."/>
            <person name="Ebert P.R."/>
            <person name="Nelson D."/>
            <person name="Scott J.G."/>
            <person name="Beeman R.W."/>
            <person name="Muthukrishnan S."/>
            <person name="Kramer K.J."/>
            <person name="Arakane Y."/>
            <person name="Beeman R.W."/>
            <person name="Zhu Q."/>
            <person name="Hogenkamp D."/>
            <person name="Dixit R."/>
            <person name="Oppert B."/>
            <person name="Jiang H."/>
            <person name="Zou Z."/>
            <person name="Marshall J."/>
            <person name="Elpidina E."/>
            <person name="Vinokurov K."/>
            <person name="Oppert C."/>
            <person name="Zou Z."/>
            <person name="Evans J."/>
            <person name="Lu Z."/>
            <person name="Zhao P."/>
            <person name="Sumathipala N."/>
            <person name="Altincicek B."/>
            <person name="Vilcinskas A."/>
            <person name="Williams M."/>
            <person name="Hultmark D."/>
            <person name="Hetru C."/>
            <person name="Jiang H."/>
            <person name="Grimmelikhuijzen C.J."/>
            <person name="Hauser F."/>
            <person name="Cazzamali G."/>
            <person name="Williamson M."/>
            <person name="Park Y."/>
            <person name="Li B."/>
            <person name="Tanaka Y."/>
            <person name="Predel R."/>
            <person name="Neupert S."/>
            <person name="Schachtner J."/>
            <person name="Verleyen P."/>
            <person name="Raible F."/>
            <person name="Bork P."/>
            <person name="Friedrich M."/>
            <person name="Walden K.K."/>
            <person name="Robertson H.M."/>
            <person name="Angeli S."/>
            <person name="Foret S."/>
            <person name="Bucher G."/>
            <person name="Schuetz S."/>
            <person name="Maleszka R."/>
            <person name="Wimmer E.A."/>
            <person name="Beeman R.W."/>
            <person name="Lorenzen M."/>
            <person name="Tomoyasu Y."/>
            <person name="Miller S.C."/>
            <person name="Grossmann D."/>
            <person name="Bucher G."/>
        </authorList>
    </citation>
    <scope>NUCLEOTIDE SEQUENCE [LARGE SCALE GENOMIC DNA]</scope>
    <source>
        <strain evidence="3 4">Georgia GA2</strain>
    </source>
</reference>
<gene>
    <name evidence="3" type="primary">AUGUSTUS-3.0.2_12310</name>
    <name evidence="3" type="ORF">TcasGA2_TC012310</name>
</gene>
<name>D6X0Q2_TRICA</name>
<dbReference type="SUPFAM" id="SSF48208">
    <property type="entry name" value="Six-hairpin glycosidases"/>
    <property type="match status" value="1"/>
</dbReference>
<dbReference type="InterPro" id="IPR010401">
    <property type="entry name" value="AGL/Gdb1"/>
</dbReference>
<dbReference type="PANTHER" id="PTHR10569:SF2">
    <property type="entry name" value="GLYCOGEN DEBRANCHING ENZYME"/>
    <property type="match status" value="1"/>
</dbReference>
<protein>
    <recommendedName>
        <fullName evidence="2">Glycogen debranching enzyme C-terminal domain-containing protein</fullName>
    </recommendedName>
</protein>
<organism evidence="3 4">
    <name type="scientific">Tribolium castaneum</name>
    <name type="common">Red flour beetle</name>
    <dbReference type="NCBI Taxonomy" id="7070"/>
    <lineage>
        <taxon>Eukaryota</taxon>
        <taxon>Metazoa</taxon>
        <taxon>Ecdysozoa</taxon>
        <taxon>Arthropoda</taxon>
        <taxon>Hexapoda</taxon>
        <taxon>Insecta</taxon>
        <taxon>Pterygota</taxon>
        <taxon>Neoptera</taxon>
        <taxon>Endopterygota</taxon>
        <taxon>Coleoptera</taxon>
        <taxon>Polyphaga</taxon>
        <taxon>Cucujiformia</taxon>
        <taxon>Tenebrionidae</taxon>
        <taxon>Tenebrionidae incertae sedis</taxon>
        <taxon>Tribolium</taxon>
    </lineage>
</organism>
<dbReference type="GO" id="GO:0004135">
    <property type="term" value="F:amylo-alpha-1,6-glucosidase activity"/>
    <property type="evidence" value="ECO:0007669"/>
    <property type="project" value="InterPro"/>
</dbReference>
<evidence type="ECO:0000313" key="3">
    <source>
        <dbReference type="EMBL" id="EFA10130.2"/>
    </source>
</evidence>
<dbReference type="Pfam" id="PF06202">
    <property type="entry name" value="GDE_C"/>
    <property type="match status" value="1"/>
</dbReference>
<keyword evidence="1" id="KW-0472">Membrane</keyword>
<keyword evidence="1" id="KW-1133">Transmembrane helix</keyword>
<evidence type="ECO:0000259" key="2">
    <source>
        <dbReference type="Pfam" id="PF06202"/>
    </source>
</evidence>
<dbReference type="STRING" id="7070.D6X0Q2"/>
<evidence type="ECO:0000313" key="4">
    <source>
        <dbReference type="Proteomes" id="UP000007266"/>
    </source>
</evidence>
<dbReference type="eggNOG" id="KOG3625">
    <property type="taxonomic scope" value="Eukaryota"/>
</dbReference>
<dbReference type="GO" id="GO:0004134">
    <property type="term" value="F:4-alpha-glucanotransferase activity"/>
    <property type="evidence" value="ECO:0007669"/>
    <property type="project" value="InterPro"/>
</dbReference>
<reference evidence="3 4" key="2">
    <citation type="journal article" date="2010" name="Nucleic Acids Res.">
        <title>BeetleBase in 2010: revisions to provide comprehensive genomic information for Tribolium castaneum.</title>
        <authorList>
            <person name="Kim H.S."/>
            <person name="Murphy T."/>
            <person name="Xia J."/>
            <person name="Caragea D."/>
            <person name="Park Y."/>
            <person name="Beeman R.W."/>
            <person name="Lorenzen M.D."/>
            <person name="Butcher S."/>
            <person name="Manak J.R."/>
            <person name="Brown S.J."/>
        </authorList>
    </citation>
    <scope>GENOME REANNOTATION</scope>
    <source>
        <strain evidence="3 4">Georgia GA2</strain>
    </source>
</reference>
<feature type="domain" description="Glycogen debranching enzyme C-terminal" evidence="2">
    <location>
        <begin position="1"/>
        <end position="141"/>
    </location>
</feature>
<dbReference type="Proteomes" id="UP000007266">
    <property type="component" value="Linkage group 9"/>
</dbReference>
<dbReference type="InParanoid" id="D6X0Q2"/>
<dbReference type="HOGENOM" id="CLU_957561_0_0_1"/>
<dbReference type="AlphaFoldDB" id="D6X0Q2"/>
<dbReference type="InterPro" id="IPR008928">
    <property type="entry name" value="6-hairpin_glycosidase_sf"/>
</dbReference>
<sequence>MVVAPELFNPQHAWVALEQAEKSLLGPLGMRTLDPEDWAYNGDYDNSNDSDNFNVAHGMNYHQGPEWVWPVGFYLRARLRFAAANNQLARTVADTKVVLAKHFVELQTSTWRGLPELTNKNGAFCKDSSRTQAWSMSCILEREVVYKVEDEAELPQVANFAVYSDLYFRKNESLNVVERAGDLLVCDFTVDFMPCFGECSRVLQVLKYSPGDCLSFNLDKSYKNYRAIVNYSSFTNRVVCFGDLLSRISMKPKRKSIRLVDLDEISPVEDDNPRITDEFVENQTDKPLLDKPRFNPIILEPLSLEGLQKKRVINRIYETEEKKLIRITIMYTLAFFALAITTFFIIYLA</sequence>
<feature type="transmembrane region" description="Helical" evidence="1">
    <location>
        <begin position="324"/>
        <end position="348"/>
    </location>
</feature>
<dbReference type="EMBL" id="KQ971371">
    <property type="protein sequence ID" value="EFA10130.2"/>
    <property type="molecule type" value="Genomic_DNA"/>
</dbReference>